<proteinExistence type="predicted"/>
<gene>
    <name evidence="3" type="ORF">Ahu01nite_090070</name>
</gene>
<protein>
    <recommendedName>
        <fullName evidence="5">Ig-like domain-containing protein</fullName>
    </recommendedName>
</protein>
<dbReference type="EMBL" id="BOMN01000130">
    <property type="protein sequence ID" value="GIE25905.1"/>
    <property type="molecule type" value="Genomic_DNA"/>
</dbReference>
<name>A0ABQ4A4X8_9ACTN</name>
<evidence type="ECO:0000256" key="2">
    <source>
        <dbReference type="SAM" id="Phobius"/>
    </source>
</evidence>
<feature type="compositionally biased region" description="Polar residues" evidence="1">
    <location>
        <begin position="1"/>
        <end position="14"/>
    </location>
</feature>
<evidence type="ECO:0008006" key="5">
    <source>
        <dbReference type="Google" id="ProtNLM"/>
    </source>
</evidence>
<organism evidence="3 4">
    <name type="scientific">Winogradskya humida</name>
    <dbReference type="NCBI Taxonomy" id="113566"/>
    <lineage>
        <taxon>Bacteria</taxon>
        <taxon>Bacillati</taxon>
        <taxon>Actinomycetota</taxon>
        <taxon>Actinomycetes</taxon>
        <taxon>Micromonosporales</taxon>
        <taxon>Micromonosporaceae</taxon>
        <taxon>Winogradskya</taxon>
    </lineage>
</organism>
<feature type="region of interest" description="Disordered" evidence="1">
    <location>
        <begin position="1"/>
        <end position="68"/>
    </location>
</feature>
<feature type="transmembrane region" description="Helical" evidence="2">
    <location>
        <begin position="154"/>
        <end position="177"/>
    </location>
</feature>
<dbReference type="RefSeq" id="WP_203842829.1">
    <property type="nucleotide sequence ID" value="NZ_BAAATV010000028.1"/>
</dbReference>
<keyword evidence="4" id="KW-1185">Reference proteome</keyword>
<reference evidence="3 4" key="1">
    <citation type="submission" date="2021-01" db="EMBL/GenBank/DDBJ databases">
        <title>Whole genome shotgun sequence of Actinoplanes humidus NBRC 14915.</title>
        <authorList>
            <person name="Komaki H."/>
            <person name="Tamura T."/>
        </authorList>
    </citation>
    <scope>NUCLEOTIDE SEQUENCE [LARGE SCALE GENOMIC DNA]</scope>
    <source>
        <strain evidence="3 4">NBRC 14915</strain>
    </source>
</reference>
<keyword evidence="2" id="KW-1133">Transmembrane helix</keyword>
<accession>A0ABQ4A4X8</accession>
<evidence type="ECO:0000256" key="1">
    <source>
        <dbReference type="SAM" id="MobiDB-lite"/>
    </source>
</evidence>
<evidence type="ECO:0000313" key="4">
    <source>
        <dbReference type="Proteomes" id="UP000603200"/>
    </source>
</evidence>
<keyword evidence="2" id="KW-0812">Transmembrane</keyword>
<keyword evidence="2" id="KW-0472">Membrane</keyword>
<evidence type="ECO:0000313" key="3">
    <source>
        <dbReference type="EMBL" id="GIE25905.1"/>
    </source>
</evidence>
<dbReference type="Proteomes" id="UP000603200">
    <property type="component" value="Unassembled WGS sequence"/>
</dbReference>
<comment type="caution">
    <text evidence="3">The sequence shown here is derived from an EMBL/GenBank/DDBJ whole genome shotgun (WGS) entry which is preliminary data.</text>
</comment>
<sequence>MTQPSPGGPAQTTAGLPEWPPMGAYPGENPHQPPTVYPADYPTEEFEPLIPWAAQHSAEEPDEDENQVGWHQRLSAEPFRAKHEKPGEWHTHAPDHLAFEHSPPAEVQPGVQHDEPDEAIPLSMLPHPWEVPFDPHATETAYDDERPRRRTGRWIVLALVLVLLLFAGGTVSAYLLLRDADSGKGAPDPATAVDRFMTAIYTQQNATAAENLVCREARDAAELQTRVNQIRAYATEYQAPSFSWENPSVSGLSTERATVGVQLTMTTDDEKSAEQRLTFTVIRKTGWLVCDVSG</sequence>